<dbReference type="Proteomes" id="UP000305131">
    <property type="component" value="Unassembled WGS sequence"/>
</dbReference>
<dbReference type="PANTHER" id="PTHR43689:SF8">
    <property type="entry name" value="ALPHA_BETA-HYDROLASES SUPERFAMILY PROTEIN"/>
    <property type="match status" value="1"/>
</dbReference>
<gene>
    <name evidence="2" type="ORF">FBQ73_18015</name>
</gene>
<dbReference type="EMBL" id="VAUP01000037">
    <property type="protein sequence ID" value="TLX41371.1"/>
    <property type="molecule type" value="Genomic_DNA"/>
</dbReference>
<dbReference type="Pfam" id="PF00561">
    <property type="entry name" value="Abhydrolase_1"/>
    <property type="match status" value="1"/>
</dbReference>
<dbReference type="GO" id="GO:0016787">
    <property type="term" value="F:hydrolase activity"/>
    <property type="evidence" value="ECO:0007669"/>
    <property type="project" value="UniProtKB-KW"/>
</dbReference>
<keyword evidence="2" id="KW-0378">Hydrolase</keyword>
<name>A0A6C1KC44_XANAU</name>
<dbReference type="InterPro" id="IPR029058">
    <property type="entry name" value="AB_hydrolase_fold"/>
</dbReference>
<comment type="caution">
    <text evidence="2">The sequence shown here is derived from an EMBL/GenBank/DDBJ whole genome shotgun (WGS) entry which is preliminary data.</text>
</comment>
<dbReference type="OrthoDB" id="9804723at2"/>
<evidence type="ECO:0000313" key="2">
    <source>
        <dbReference type="EMBL" id="TLX41371.1"/>
    </source>
</evidence>
<dbReference type="PANTHER" id="PTHR43689">
    <property type="entry name" value="HYDROLASE"/>
    <property type="match status" value="1"/>
</dbReference>
<dbReference type="AlphaFoldDB" id="A0A6C1KC44"/>
<evidence type="ECO:0000259" key="1">
    <source>
        <dbReference type="Pfam" id="PF00561"/>
    </source>
</evidence>
<feature type="domain" description="AB hydrolase-1" evidence="1">
    <location>
        <begin position="38"/>
        <end position="274"/>
    </location>
</feature>
<dbReference type="InterPro" id="IPR000073">
    <property type="entry name" value="AB_hydrolase_1"/>
</dbReference>
<evidence type="ECO:0000313" key="3">
    <source>
        <dbReference type="Proteomes" id="UP000305131"/>
    </source>
</evidence>
<reference evidence="2 3" key="1">
    <citation type="submission" date="2019-05" db="EMBL/GenBank/DDBJ databases">
        <authorList>
            <person name="Zhou X."/>
        </authorList>
    </citation>
    <scope>NUCLEOTIDE SEQUENCE [LARGE SCALE GENOMIC DNA]</scope>
    <source>
        <strain evidence="2 3">DSM 432</strain>
    </source>
</reference>
<dbReference type="Gene3D" id="3.40.50.1820">
    <property type="entry name" value="alpha/beta hydrolase"/>
    <property type="match status" value="1"/>
</dbReference>
<organism evidence="2 3">
    <name type="scientific">Xanthobacter autotrophicus</name>
    <dbReference type="NCBI Taxonomy" id="280"/>
    <lineage>
        <taxon>Bacteria</taxon>
        <taxon>Pseudomonadati</taxon>
        <taxon>Pseudomonadota</taxon>
        <taxon>Alphaproteobacteria</taxon>
        <taxon>Hyphomicrobiales</taxon>
        <taxon>Xanthobacteraceae</taxon>
        <taxon>Xanthobacter</taxon>
    </lineage>
</organism>
<sequence>MTEEWTEVGTSATTSFMEAGEELVLHYNDCNPGKADEVIVMCHGSGPGASGWANFSRNIGPFTQVGYRVILLDFPGWSKSAPIVCTGSRSDLNARAIKGLVDALGLGRIHLVGNSMGAHSAVPFALNWPEHVGRLVLMGGGTGGISTFAPMPTEGIKLAHKVYRDPTVDNLQQMLQTFVFDVSDLTDDLARQRLDGLLAHREHLDNFVKSATVNPKQYPDYGHRLSEITAKTLIIWGRNDRFVPFDSGLRLLAGIADSELHVFNKCGHWAQWEHYQRFNTLLLDFLRN</sequence>
<dbReference type="RefSeq" id="WP_138400885.1">
    <property type="nucleotide sequence ID" value="NZ_JBAFVI010000006.1"/>
</dbReference>
<accession>A0A6C1KC44</accession>
<dbReference type="SUPFAM" id="SSF53474">
    <property type="entry name" value="alpha/beta-Hydrolases"/>
    <property type="match status" value="1"/>
</dbReference>
<proteinExistence type="predicted"/>
<dbReference type="GeneID" id="95775352"/>
<dbReference type="PRINTS" id="PR00111">
    <property type="entry name" value="ABHYDROLASE"/>
</dbReference>
<protein>
    <submittedName>
        <fullName evidence="2">Alpha/beta fold hydrolase</fullName>
    </submittedName>
</protein>